<dbReference type="EMBL" id="ML986663">
    <property type="protein sequence ID" value="KAF2261155.1"/>
    <property type="molecule type" value="Genomic_DNA"/>
</dbReference>
<evidence type="ECO:0000313" key="3">
    <source>
        <dbReference type="EMBL" id="KAF2261155.1"/>
    </source>
</evidence>
<name>A0A9P4K453_9PLEO</name>
<sequence length="59" mass="6711">MLQYLMLCASLFLLHNSVFTSMHSTDLNPTPSDDDLQQPRRLIFLCFLAILSAYSGFGR</sequence>
<comment type="caution">
    <text evidence="3">The sequence shown here is derived from an EMBL/GenBank/DDBJ whole genome shotgun (WGS) entry which is preliminary data.</text>
</comment>
<proteinExistence type="predicted"/>
<keyword evidence="1" id="KW-0812">Transmembrane</keyword>
<protein>
    <submittedName>
        <fullName evidence="3">Uncharacterized protein</fullName>
    </submittedName>
</protein>
<feature type="transmembrane region" description="Helical" evidence="1">
    <location>
        <begin position="39"/>
        <end position="57"/>
    </location>
</feature>
<reference evidence="4" key="1">
    <citation type="journal article" date="2020" name="Stud. Mycol.">
        <title>101 Dothideomycetes genomes: A test case for predicting lifestyles and emergence of pathogens.</title>
        <authorList>
            <person name="Haridas S."/>
            <person name="Albert R."/>
            <person name="Binder M."/>
            <person name="Bloem J."/>
            <person name="LaButti K."/>
            <person name="Salamov A."/>
            <person name="Andreopoulos B."/>
            <person name="Baker S."/>
            <person name="Barry K."/>
            <person name="Bills G."/>
            <person name="Bluhm B."/>
            <person name="Cannon C."/>
            <person name="Castanera R."/>
            <person name="Culley D."/>
            <person name="Daum C."/>
            <person name="Ezra D."/>
            <person name="Gonzalez J."/>
            <person name="Henrissat B."/>
            <person name="Kuo A."/>
            <person name="Liang C."/>
            <person name="Lipzen A."/>
            <person name="Lutzoni F."/>
            <person name="Magnuson J."/>
            <person name="Mondo S."/>
            <person name="Nolan M."/>
            <person name="Ohm R."/>
            <person name="Pangilinan J."/>
            <person name="Park H.-J."/>
            <person name="Ramirez L."/>
            <person name="Alfaro M."/>
            <person name="Sun H."/>
            <person name="Tritt A."/>
            <person name="Yoshinaga Y."/>
            <person name="Zwiers L.-H."/>
            <person name="Turgeon B."/>
            <person name="Goodwin S."/>
            <person name="Spatafora J."/>
            <person name="Crous P."/>
            <person name="Grigoriev I."/>
        </authorList>
    </citation>
    <scope>NUCLEOTIDE SEQUENCE [LARGE SCALE GENOMIC DNA]</scope>
    <source>
        <strain evidence="4">CBS 304.66</strain>
    </source>
</reference>
<evidence type="ECO:0000256" key="2">
    <source>
        <dbReference type="SAM" id="SignalP"/>
    </source>
</evidence>
<feature type="chain" id="PRO_5040441079" evidence="2">
    <location>
        <begin position="21"/>
        <end position="59"/>
    </location>
</feature>
<organism evidence="3 4">
    <name type="scientific">Lojkania enalia</name>
    <dbReference type="NCBI Taxonomy" id="147567"/>
    <lineage>
        <taxon>Eukaryota</taxon>
        <taxon>Fungi</taxon>
        <taxon>Dikarya</taxon>
        <taxon>Ascomycota</taxon>
        <taxon>Pezizomycotina</taxon>
        <taxon>Dothideomycetes</taxon>
        <taxon>Pleosporomycetidae</taxon>
        <taxon>Pleosporales</taxon>
        <taxon>Pleosporales incertae sedis</taxon>
        <taxon>Lojkania</taxon>
    </lineage>
</organism>
<keyword evidence="2" id="KW-0732">Signal</keyword>
<evidence type="ECO:0000313" key="4">
    <source>
        <dbReference type="Proteomes" id="UP000800093"/>
    </source>
</evidence>
<accession>A0A9P4K453</accession>
<dbReference type="Proteomes" id="UP000800093">
    <property type="component" value="Unassembled WGS sequence"/>
</dbReference>
<keyword evidence="1" id="KW-1133">Transmembrane helix</keyword>
<feature type="signal peptide" evidence="2">
    <location>
        <begin position="1"/>
        <end position="20"/>
    </location>
</feature>
<keyword evidence="1" id="KW-0472">Membrane</keyword>
<dbReference type="AlphaFoldDB" id="A0A9P4K453"/>
<keyword evidence="4" id="KW-1185">Reference proteome</keyword>
<gene>
    <name evidence="3" type="ORF">CC78DRAFT_362339</name>
</gene>
<evidence type="ECO:0000256" key="1">
    <source>
        <dbReference type="SAM" id="Phobius"/>
    </source>
</evidence>